<evidence type="ECO:0000313" key="2">
    <source>
        <dbReference type="Proteomes" id="UP000593571"/>
    </source>
</evidence>
<gene>
    <name evidence="1" type="ORF">HJG63_007854</name>
</gene>
<dbReference type="AlphaFoldDB" id="A0A7J8KAT8"/>
<reference evidence="1 2" key="1">
    <citation type="journal article" date="2020" name="Nature">
        <title>Six reference-quality genomes reveal evolution of bat adaptations.</title>
        <authorList>
            <person name="Jebb D."/>
            <person name="Huang Z."/>
            <person name="Pippel M."/>
            <person name="Hughes G.M."/>
            <person name="Lavrichenko K."/>
            <person name="Devanna P."/>
            <person name="Winkler S."/>
            <person name="Jermiin L.S."/>
            <person name="Skirmuntt E.C."/>
            <person name="Katzourakis A."/>
            <person name="Burkitt-Gray L."/>
            <person name="Ray D.A."/>
            <person name="Sullivan K.A.M."/>
            <person name="Roscito J.G."/>
            <person name="Kirilenko B.M."/>
            <person name="Davalos L.M."/>
            <person name="Corthals A.P."/>
            <person name="Power M.L."/>
            <person name="Jones G."/>
            <person name="Ransome R.D."/>
            <person name="Dechmann D.K.N."/>
            <person name="Locatelli A.G."/>
            <person name="Puechmaille S.J."/>
            <person name="Fedrigo O."/>
            <person name="Jarvis E.D."/>
            <person name="Hiller M."/>
            <person name="Vernes S.C."/>
            <person name="Myers E.W."/>
            <person name="Teeling E.C."/>
        </authorList>
    </citation>
    <scope>NUCLEOTIDE SEQUENCE [LARGE SCALE GENOMIC DNA]</scope>
    <source>
        <strain evidence="1">MRouAeg1</strain>
        <tissue evidence="1">Muscle</tissue>
    </source>
</reference>
<accession>A0A7J8KAT8</accession>
<name>A0A7J8KAT8_ROUAE</name>
<comment type="caution">
    <text evidence="1">The sequence shown here is derived from an EMBL/GenBank/DDBJ whole genome shotgun (WGS) entry which is preliminary data.</text>
</comment>
<evidence type="ECO:0000313" key="1">
    <source>
        <dbReference type="EMBL" id="KAF6505986.1"/>
    </source>
</evidence>
<sequence>MRLQKELKICPEVRTPILFWASSSISLTVYFPVCQTGNDGKSPGFKDLEHLAQAMACSMQPQSQGSPTTGPQTGTGLWPARNQAAQQEVNSWQASEASSVFAAAPPVLASPPQLRLRSSGTRFSQGHQSLVPKRLRTAALSVTVFIFILQGGWS</sequence>
<organism evidence="1 2">
    <name type="scientific">Rousettus aegyptiacus</name>
    <name type="common">Egyptian fruit bat</name>
    <name type="synonym">Pteropus aegyptiacus</name>
    <dbReference type="NCBI Taxonomy" id="9407"/>
    <lineage>
        <taxon>Eukaryota</taxon>
        <taxon>Metazoa</taxon>
        <taxon>Chordata</taxon>
        <taxon>Craniata</taxon>
        <taxon>Vertebrata</taxon>
        <taxon>Euteleostomi</taxon>
        <taxon>Mammalia</taxon>
        <taxon>Eutheria</taxon>
        <taxon>Laurasiatheria</taxon>
        <taxon>Chiroptera</taxon>
        <taxon>Yinpterochiroptera</taxon>
        <taxon>Pteropodoidea</taxon>
        <taxon>Pteropodidae</taxon>
        <taxon>Rousettinae</taxon>
        <taxon>Rousettus</taxon>
    </lineage>
</organism>
<proteinExistence type="predicted"/>
<dbReference type="EMBL" id="JACASE010000001">
    <property type="protein sequence ID" value="KAF6505986.1"/>
    <property type="molecule type" value="Genomic_DNA"/>
</dbReference>
<dbReference type="Proteomes" id="UP000593571">
    <property type="component" value="Unassembled WGS sequence"/>
</dbReference>
<protein>
    <submittedName>
        <fullName evidence="1">Uncharacterized protein</fullName>
    </submittedName>
</protein>
<keyword evidence="2" id="KW-1185">Reference proteome</keyword>